<organism evidence="11 12">
    <name type="scientific">Sphaerosporella brunnea</name>
    <dbReference type="NCBI Taxonomy" id="1250544"/>
    <lineage>
        <taxon>Eukaryota</taxon>
        <taxon>Fungi</taxon>
        <taxon>Dikarya</taxon>
        <taxon>Ascomycota</taxon>
        <taxon>Pezizomycotina</taxon>
        <taxon>Pezizomycetes</taxon>
        <taxon>Pezizales</taxon>
        <taxon>Pyronemataceae</taxon>
        <taxon>Sphaerosporella</taxon>
    </lineage>
</organism>
<evidence type="ECO:0000313" key="11">
    <source>
        <dbReference type="EMBL" id="KAA8905066.1"/>
    </source>
</evidence>
<dbReference type="GO" id="GO:0005524">
    <property type="term" value="F:ATP binding"/>
    <property type="evidence" value="ECO:0007669"/>
    <property type="project" value="InterPro"/>
</dbReference>
<name>A0A5J5EW83_9PEZI</name>
<comment type="caution">
    <text evidence="11">The sequence shown here is derived from an EMBL/GenBank/DDBJ whole genome shotgun (WGS) entry which is preliminary data.</text>
</comment>
<dbReference type="InParanoid" id="A0A5J5EW83"/>
<dbReference type="AlphaFoldDB" id="A0A5J5EW83"/>
<comment type="catalytic activity">
    <reaction evidence="8">
        <text>L-threonyl-[protein] + ATP = O-phospho-L-threonyl-[protein] + ADP + H(+)</text>
        <dbReference type="Rhea" id="RHEA:46608"/>
        <dbReference type="Rhea" id="RHEA-COMP:11060"/>
        <dbReference type="Rhea" id="RHEA-COMP:11605"/>
        <dbReference type="ChEBI" id="CHEBI:15378"/>
        <dbReference type="ChEBI" id="CHEBI:30013"/>
        <dbReference type="ChEBI" id="CHEBI:30616"/>
        <dbReference type="ChEBI" id="CHEBI:61977"/>
        <dbReference type="ChEBI" id="CHEBI:456216"/>
        <dbReference type="EC" id="2.7.11.1"/>
    </reaction>
</comment>
<dbReference type="OrthoDB" id="5584477at2759"/>
<evidence type="ECO:0000313" key="12">
    <source>
        <dbReference type="Proteomes" id="UP000326924"/>
    </source>
</evidence>
<protein>
    <recommendedName>
        <fullName evidence="5">EKC/KEOPS complex subunit BUD32</fullName>
        <ecNumber evidence="3">2.7.11.1</ecNumber>
    </recommendedName>
    <alternativeName>
        <fullName evidence="6 7">Atypical Serine/threonine protein kinase BUD32</fullName>
    </alternativeName>
    <alternativeName>
        <fullName evidence="4">EKC/KEOPS complex subunit bud32</fullName>
    </alternativeName>
</protein>
<dbReference type="EMBL" id="VXIS01000101">
    <property type="protein sequence ID" value="KAA8905066.1"/>
    <property type="molecule type" value="Genomic_DNA"/>
</dbReference>
<dbReference type="Pfam" id="PF17667">
    <property type="entry name" value="Pkinase_fungal"/>
    <property type="match status" value="1"/>
</dbReference>
<dbReference type="InterPro" id="IPR011009">
    <property type="entry name" value="Kinase-like_dom_sf"/>
</dbReference>
<evidence type="ECO:0000256" key="1">
    <source>
        <dbReference type="ARBA" id="ARBA00003747"/>
    </source>
</evidence>
<dbReference type="SUPFAM" id="SSF56112">
    <property type="entry name" value="Protein kinase-like (PK-like)"/>
    <property type="match status" value="1"/>
</dbReference>
<evidence type="ECO:0000256" key="5">
    <source>
        <dbReference type="ARBA" id="ARBA00019973"/>
    </source>
</evidence>
<dbReference type="GO" id="GO:0004674">
    <property type="term" value="F:protein serine/threonine kinase activity"/>
    <property type="evidence" value="ECO:0007669"/>
    <property type="project" value="UniProtKB-EC"/>
</dbReference>
<gene>
    <name evidence="11" type="ORF">FN846DRAFT_890612</name>
</gene>
<dbReference type="PANTHER" id="PTHR38248">
    <property type="entry name" value="FUNK1 6"/>
    <property type="match status" value="1"/>
</dbReference>
<feature type="domain" description="Protein kinase" evidence="10">
    <location>
        <begin position="1"/>
        <end position="120"/>
    </location>
</feature>
<keyword evidence="12" id="KW-1185">Reference proteome</keyword>
<accession>A0A5J5EW83</accession>
<evidence type="ECO:0000256" key="8">
    <source>
        <dbReference type="ARBA" id="ARBA00047899"/>
    </source>
</evidence>
<evidence type="ECO:0000256" key="9">
    <source>
        <dbReference type="ARBA" id="ARBA00048679"/>
    </source>
</evidence>
<evidence type="ECO:0000256" key="7">
    <source>
        <dbReference type="ARBA" id="ARBA00033194"/>
    </source>
</evidence>
<evidence type="ECO:0000256" key="3">
    <source>
        <dbReference type="ARBA" id="ARBA00012513"/>
    </source>
</evidence>
<sequence length="120" mass="13240">MPFGVRPLPISPNAQPTANVLSGHRTLYNSHRILHRDVSLLNILIDDDPTRLGKGLLIDLDLAIRRDRTSATGASYRTGTQDFMAPALLNGNAQCFRHGLESSFYVLLWIATFSTVPHGD</sequence>
<evidence type="ECO:0000259" key="10">
    <source>
        <dbReference type="PROSITE" id="PS50011"/>
    </source>
</evidence>
<evidence type="ECO:0000256" key="4">
    <source>
        <dbReference type="ARBA" id="ARBA00013948"/>
    </source>
</evidence>
<dbReference type="EC" id="2.7.11.1" evidence="3"/>
<dbReference type="InterPro" id="IPR000719">
    <property type="entry name" value="Prot_kinase_dom"/>
</dbReference>
<dbReference type="PROSITE" id="PS00109">
    <property type="entry name" value="PROTEIN_KINASE_TYR"/>
    <property type="match status" value="1"/>
</dbReference>
<evidence type="ECO:0000256" key="6">
    <source>
        <dbReference type="ARBA" id="ARBA00030980"/>
    </source>
</evidence>
<dbReference type="InterPro" id="IPR040976">
    <property type="entry name" value="Pkinase_fungal"/>
</dbReference>
<dbReference type="InterPro" id="IPR008266">
    <property type="entry name" value="Tyr_kinase_AS"/>
</dbReference>
<comment type="function">
    <text evidence="1">Component of the EKC/KEOPS complex that is required for the formation of a threonylcarbamoyl group on adenosine at position 37 (t(6)A37) in tRNAs that read codons beginning with adenine. The complex is probably involved in the transfer of the threonylcarbamoyl moiety of threonylcarbamoyl-AMP (TC-AMP) to the N6 group of A37. BUD32 has ATPase activity in the context of the EKC/KEOPS complex and likely plays a supporting role to the catalytic subunit KAE1. The EKC/KEOPS complex also promotes both telomere uncapping and telomere elongation. The complex is required for efficient recruitment of transcriptional coactivators.</text>
</comment>
<dbReference type="PANTHER" id="PTHR38248:SF2">
    <property type="entry name" value="FUNK1 11"/>
    <property type="match status" value="1"/>
</dbReference>
<dbReference type="PROSITE" id="PS50011">
    <property type="entry name" value="PROTEIN_KINASE_DOM"/>
    <property type="match status" value="1"/>
</dbReference>
<reference evidence="11 12" key="1">
    <citation type="submission" date="2019-09" db="EMBL/GenBank/DDBJ databases">
        <title>Draft genome of the ectomycorrhizal ascomycete Sphaerosporella brunnea.</title>
        <authorList>
            <consortium name="DOE Joint Genome Institute"/>
            <person name="Benucci G.M."/>
            <person name="Marozzi G."/>
            <person name="Antonielli L."/>
            <person name="Sanchez S."/>
            <person name="Marco P."/>
            <person name="Wang X."/>
            <person name="Falini L.B."/>
            <person name="Barry K."/>
            <person name="Haridas S."/>
            <person name="Lipzen A."/>
            <person name="Labutti K."/>
            <person name="Grigoriev I.V."/>
            <person name="Murat C."/>
            <person name="Martin F."/>
            <person name="Albertini E."/>
            <person name="Donnini D."/>
            <person name="Bonito G."/>
        </authorList>
    </citation>
    <scope>NUCLEOTIDE SEQUENCE [LARGE SCALE GENOMIC DNA]</scope>
    <source>
        <strain evidence="11 12">Sb_GMNB300</strain>
    </source>
</reference>
<evidence type="ECO:0000256" key="2">
    <source>
        <dbReference type="ARBA" id="ARBA00011534"/>
    </source>
</evidence>
<comment type="catalytic activity">
    <reaction evidence="9">
        <text>L-seryl-[protein] + ATP = O-phospho-L-seryl-[protein] + ADP + H(+)</text>
        <dbReference type="Rhea" id="RHEA:17989"/>
        <dbReference type="Rhea" id="RHEA-COMP:9863"/>
        <dbReference type="Rhea" id="RHEA-COMP:11604"/>
        <dbReference type="ChEBI" id="CHEBI:15378"/>
        <dbReference type="ChEBI" id="CHEBI:29999"/>
        <dbReference type="ChEBI" id="CHEBI:30616"/>
        <dbReference type="ChEBI" id="CHEBI:83421"/>
        <dbReference type="ChEBI" id="CHEBI:456216"/>
        <dbReference type="EC" id="2.7.11.1"/>
    </reaction>
</comment>
<dbReference type="Gene3D" id="1.10.510.10">
    <property type="entry name" value="Transferase(Phosphotransferase) domain 1"/>
    <property type="match status" value="1"/>
</dbReference>
<comment type="subunit">
    <text evidence="2">Component of the EKC/KEOPS complex composed of at least BUD32, CGI121, GON7, KAE1 and PCC1; the whole complex dimerizes.</text>
</comment>
<proteinExistence type="predicted"/>
<dbReference type="Proteomes" id="UP000326924">
    <property type="component" value="Unassembled WGS sequence"/>
</dbReference>